<name>A0A9Q1KMQ2_9CARY</name>
<organism evidence="6 7">
    <name type="scientific">Carnegiea gigantea</name>
    <dbReference type="NCBI Taxonomy" id="171969"/>
    <lineage>
        <taxon>Eukaryota</taxon>
        <taxon>Viridiplantae</taxon>
        <taxon>Streptophyta</taxon>
        <taxon>Embryophyta</taxon>
        <taxon>Tracheophyta</taxon>
        <taxon>Spermatophyta</taxon>
        <taxon>Magnoliopsida</taxon>
        <taxon>eudicotyledons</taxon>
        <taxon>Gunneridae</taxon>
        <taxon>Pentapetalae</taxon>
        <taxon>Caryophyllales</taxon>
        <taxon>Cactineae</taxon>
        <taxon>Cactaceae</taxon>
        <taxon>Cactoideae</taxon>
        <taxon>Echinocereeae</taxon>
        <taxon>Carnegiea</taxon>
    </lineage>
</organism>
<dbReference type="Pfam" id="PF00571">
    <property type="entry name" value="CBS"/>
    <property type="match status" value="2"/>
</dbReference>
<feature type="chain" id="PRO_5040433241" description="CBS domain-containing protein" evidence="4">
    <location>
        <begin position="19"/>
        <end position="494"/>
    </location>
</feature>
<evidence type="ECO:0000313" key="6">
    <source>
        <dbReference type="EMBL" id="KAJ8445442.1"/>
    </source>
</evidence>
<keyword evidence="2 3" id="KW-0129">CBS domain</keyword>
<dbReference type="Gene3D" id="3.10.580.10">
    <property type="entry name" value="CBS-domain"/>
    <property type="match status" value="2"/>
</dbReference>
<dbReference type="PROSITE" id="PS51371">
    <property type="entry name" value="CBS"/>
    <property type="match status" value="3"/>
</dbReference>
<dbReference type="SUPFAM" id="SSF54631">
    <property type="entry name" value="CBS-domain pair"/>
    <property type="match status" value="2"/>
</dbReference>
<dbReference type="InterPro" id="IPR000644">
    <property type="entry name" value="CBS_dom"/>
</dbReference>
<dbReference type="PANTHER" id="PTHR13780:SF47">
    <property type="entry name" value="SNF1-RELATED PROTEIN KINASE REGULATORY SUBUNIT GAMMA-1-LIKE"/>
    <property type="match status" value="1"/>
</dbReference>
<dbReference type="InterPro" id="IPR046342">
    <property type="entry name" value="CBS_dom_sf"/>
</dbReference>
<dbReference type="OrthoDB" id="449052at2759"/>
<feature type="signal peptide" evidence="4">
    <location>
        <begin position="1"/>
        <end position="18"/>
    </location>
</feature>
<evidence type="ECO:0000256" key="3">
    <source>
        <dbReference type="PROSITE-ProRule" id="PRU00703"/>
    </source>
</evidence>
<protein>
    <recommendedName>
        <fullName evidence="5">CBS domain-containing protein</fullName>
    </recommendedName>
</protein>
<dbReference type="AlphaFoldDB" id="A0A9Q1KMQ2"/>
<evidence type="ECO:0000259" key="5">
    <source>
        <dbReference type="PROSITE" id="PS51371"/>
    </source>
</evidence>
<dbReference type="PANTHER" id="PTHR13780">
    <property type="entry name" value="AMP-ACTIVATED PROTEIN KINASE, GAMMA REGULATORY SUBUNIT"/>
    <property type="match status" value="1"/>
</dbReference>
<dbReference type="Proteomes" id="UP001153076">
    <property type="component" value="Unassembled WGS sequence"/>
</dbReference>
<dbReference type="CDD" id="cd02205">
    <property type="entry name" value="CBS_pair_SF"/>
    <property type="match status" value="2"/>
</dbReference>
<gene>
    <name evidence="6" type="ORF">Cgig2_031255</name>
</gene>
<feature type="domain" description="CBS" evidence="5">
    <location>
        <begin position="420"/>
        <end position="482"/>
    </location>
</feature>
<keyword evidence="7" id="KW-1185">Reference proteome</keyword>
<evidence type="ECO:0000256" key="1">
    <source>
        <dbReference type="ARBA" id="ARBA00022737"/>
    </source>
</evidence>
<evidence type="ECO:0000256" key="4">
    <source>
        <dbReference type="SAM" id="SignalP"/>
    </source>
</evidence>
<keyword evidence="1" id="KW-0677">Repeat</keyword>
<proteinExistence type="predicted"/>
<comment type="caution">
    <text evidence="6">The sequence shown here is derived from an EMBL/GenBank/DDBJ whole genome shotgun (WGS) entry which is preliminary data.</text>
</comment>
<accession>A0A9Q1KMQ2</accession>
<dbReference type="SMART" id="SM00116">
    <property type="entry name" value="CBS"/>
    <property type="match status" value="4"/>
</dbReference>
<evidence type="ECO:0000256" key="2">
    <source>
        <dbReference type="ARBA" id="ARBA00023122"/>
    </source>
</evidence>
<keyword evidence="4" id="KW-0732">Signal</keyword>
<sequence length="494" mass="53096">MLVTSFLPLATLWPPDSAYNPNNPLSPWKAINEEEREVILLALSDMSKPGDQGQGLVKIPSCDVYFETIQSRRKLPRSLQESLTCAFAKIPVSSFPQVPGGKVIEVPADMSVGDAVKVLSECHILSAPVTNPEAGNSCDWRKRYVGVLDYSAIVLWVLEAAELAAVALSATSATAAGVGAGAVGALGAVALGATGPAAVAGLAVAAVGAAVAAGVAADKGMGKDAPTAASQLGDDFYKVVLQEEPFKSTKVKEIVTSFRYTPFLPVSVDSSMLTVLLLLSKYRMRNVPVIEPGNPSMTNFITQSAIINGLEGCRGRDWFDAIASHPISDLGLPFMLRDQVVSIDSNELILEAFKRMKDHEIGGLPVVEGTTNSTMKKIVGNVSMRDIRYLLLKPQLFASYRQLTVKKFMSSIASVSDQELGKVVPPTTCKPNSTFGDVIRILSSKSIHRIYVVSDEDEVVGVITLRDVISCFILEPPNHFDDYFGFSVQEMLKR</sequence>
<evidence type="ECO:0000313" key="7">
    <source>
        <dbReference type="Proteomes" id="UP001153076"/>
    </source>
</evidence>
<feature type="domain" description="CBS" evidence="5">
    <location>
        <begin position="97"/>
        <end position="163"/>
    </location>
</feature>
<dbReference type="EMBL" id="JAKOGI010000077">
    <property type="protein sequence ID" value="KAJ8445442.1"/>
    <property type="molecule type" value="Genomic_DNA"/>
</dbReference>
<dbReference type="InterPro" id="IPR050511">
    <property type="entry name" value="AMPK_gamma/SDS23_families"/>
</dbReference>
<feature type="domain" description="CBS" evidence="5">
    <location>
        <begin position="335"/>
        <end position="399"/>
    </location>
</feature>
<reference evidence="6" key="1">
    <citation type="submission" date="2022-04" db="EMBL/GenBank/DDBJ databases">
        <title>Carnegiea gigantea Genome sequencing and assembly v2.</title>
        <authorList>
            <person name="Copetti D."/>
            <person name="Sanderson M.J."/>
            <person name="Burquez A."/>
            <person name="Wojciechowski M.F."/>
        </authorList>
    </citation>
    <scope>NUCLEOTIDE SEQUENCE</scope>
    <source>
        <strain evidence="6">SGP5-SGP5p</strain>
        <tissue evidence="6">Aerial part</tissue>
    </source>
</reference>